<dbReference type="RefSeq" id="WP_122896781.1">
    <property type="nucleotide sequence ID" value="NZ_RHIB01000001.1"/>
</dbReference>
<evidence type="ECO:0000256" key="4">
    <source>
        <dbReference type="ARBA" id="ARBA00022692"/>
    </source>
</evidence>
<accession>A0A3M7TUE2</accession>
<keyword evidence="6" id="KW-1133">Transmembrane helix</keyword>
<dbReference type="AlphaFoldDB" id="A0A3M7TUE2"/>
<dbReference type="InterPro" id="IPR003689">
    <property type="entry name" value="ZIP"/>
</dbReference>
<keyword evidence="9" id="KW-1185">Reference proteome</keyword>
<keyword evidence="5" id="KW-0862">Zinc</keyword>
<evidence type="ECO:0000256" key="2">
    <source>
        <dbReference type="ARBA" id="ARBA00006939"/>
    </source>
</evidence>
<gene>
    <name evidence="8" type="ORF">EBO34_04755</name>
</gene>
<keyword evidence="3" id="KW-1003">Cell membrane</keyword>
<evidence type="ECO:0000313" key="8">
    <source>
        <dbReference type="EMBL" id="RNA69260.1"/>
    </source>
</evidence>
<dbReference type="Proteomes" id="UP000278746">
    <property type="component" value="Unassembled WGS sequence"/>
</dbReference>
<sequence>MNEFLIGNAVAAGATGIGAIPALIFRKGTHRFRDVLLALCAGVMMAAAVFELIPQALALSDFIMVSLGLTAGVLALTILETTVPHHHLEHGYGVKIDKKAMLIITAVALHNMPEGLSVGVSYGSGVEGLGPLIALAIGLQNMPEGFLIALFLIQQKVRMITAFLIALLTGVLEYISALAGYFLTSFADGVIPFGLAFAAGSMLYIIYKELIPESHGDGNALFATYSFILGLLAMLLLTTVF</sequence>
<evidence type="ECO:0000256" key="7">
    <source>
        <dbReference type="ARBA" id="ARBA00023136"/>
    </source>
</evidence>
<evidence type="ECO:0000256" key="6">
    <source>
        <dbReference type="ARBA" id="ARBA00022989"/>
    </source>
</evidence>
<dbReference type="PANTHER" id="PTHR11040:SF211">
    <property type="entry name" value="ZINC TRANSPORTER ZIP11"/>
    <property type="match status" value="1"/>
</dbReference>
<keyword evidence="4" id="KW-0812">Transmembrane</keyword>
<evidence type="ECO:0000256" key="5">
    <source>
        <dbReference type="ARBA" id="ARBA00022833"/>
    </source>
</evidence>
<dbReference type="EMBL" id="RHIB01000001">
    <property type="protein sequence ID" value="RNA69260.1"/>
    <property type="molecule type" value="Genomic_DNA"/>
</dbReference>
<evidence type="ECO:0000313" key="9">
    <source>
        <dbReference type="Proteomes" id="UP000278746"/>
    </source>
</evidence>
<comment type="caution">
    <text evidence="8">The sequence shown here is derived from an EMBL/GenBank/DDBJ whole genome shotgun (WGS) entry which is preliminary data.</text>
</comment>
<comment type="similarity">
    <text evidence="2">Belongs to the ZIP transporter (TC 2.A.5) family.</text>
</comment>
<keyword evidence="7" id="KW-0472">Membrane</keyword>
<dbReference type="GO" id="GO:0005385">
    <property type="term" value="F:zinc ion transmembrane transporter activity"/>
    <property type="evidence" value="ECO:0007669"/>
    <property type="project" value="TreeGrafter"/>
</dbReference>
<dbReference type="GO" id="GO:0005886">
    <property type="term" value="C:plasma membrane"/>
    <property type="evidence" value="ECO:0007669"/>
    <property type="project" value="UniProtKB-SubCell"/>
</dbReference>
<organism evidence="8 9">
    <name type="scientific">Alteribacter keqinensis</name>
    <dbReference type="NCBI Taxonomy" id="2483800"/>
    <lineage>
        <taxon>Bacteria</taxon>
        <taxon>Bacillati</taxon>
        <taxon>Bacillota</taxon>
        <taxon>Bacilli</taxon>
        <taxon>Bacillales</taxon>
        <taxon>Bacillaceae</taxon>
        <taxon>Alteribacter</taxon>
    </lineage>
</organism>
<dbReference type="PANTHER" id="PTHR11040">
    <property type="entry name" value="ZINC/IRON TRANSPORTER"/>
    <property type="match status" value="1"/>
</dbReference>
<evidence type="ECO:0000256" key="1">
    <source>
        <dbReference type="ARBA" id="ARBA00004651"/>
    </source>
</evidence>
<proteinExistence type="inferred from homology"/>
<dbReference type="Pfam" id="PF02535">
    <property type="entry name" value="Zip"/>
    <property type="match status" value="1"/>
</dbReference>
<name>A0A3M7TUE2_9BACI</name>
<evidence type="ECO:0000256" key="3">
    <source>
        <dbReference type="ARBA" id="ARBA00022475"/>
    </source>
</evidence>
<comment type="subcellular location">
    <subcellularLocation>
        <location evidence="1">Cell membrane</location>
        <topology evidence="1">Multi-pass membrane protein</topology>
    </subcellularLocation>
</comment>
<dbReference type="OrthoDB" id="9787346at2"/>
<reference evidence="8 9" key="1">
    <citation type="submission" date="2018-10" db="EMBL/GenBank/DDBJ databases">
        <title>Bacillus Keqinensis sp. nov., a moderately halophilic bacterium isolated from a saline-alkaline lake.</title>
        <authorList>
            <person name="Wang H."/>
        </authorList>
    </citation>
    <scope>NUCLEOTIDE SEQUENCE [LARGE SCALE GENOMIC DNA]</scope>
    <source>
        <strain evidence="8 9">KQ-3</strain>
    </source>
</reference>
<protein>
    <submittedName>
        <fullName evidence="8">ZIP family metal transporter</fullName>
    </submittedName>
</protein>